<feature type="region of interest" description="Disordered" evidence="1">
    <location>
        <begin position="1"/>
        <end position="37"/>
    </location>
</feature>
<dbReference type="InterPro" id="IPR045864">
    <property type="entry name" value="aa-tRNA-synth_II/BPL/LPL"/>
</dbReference>
<dbReference type="OrthoDB" id="9774653at2"/>
<dbReference type="Proteomes" id="UP000317977">
    <property type="component" value="Unassembled WGS sequence"/>
</dbReference>
<gene>
    <name evidence="3" type="primary">lipM</name>
    <name evidence="3" type="ORF">Poly59_03890</name>
</gene>
<dbReference type="Pfam" id="PF21948">
    <property type="entry name" value="LplA-B_cat"/>
    <property type="match status" value="1"/>
</dbReference>
<keyword evidence="3" id="KW-0808">Transferase</keyword>
<dbReference type="SUPFAM" id="SSF55681">
    <property type="entry name" value="Class II aaRS and biotin synthetases"/>
    <property type="match status" value="1"/>
</dbReference>
<dbReference type="InterPro" id="IPR004143">
    <property type="entry name" value="BPL_LPL_catalytic"/>
</dbReference>
<dbReference type="InterPro" id="IPR050664">
    <property type="entry name" value="Octanoyltrans_LipM/LipL"/>
</dbReference>
<dbReference type="AlphaFoldDB" id="A0A5C6F9C9"/>
<evidence type="ECO:0000313" key="3">
    <source>
        <dbReference type="EMBL" id="TWU57482.1"/>
    </source>
</evidence>
<evidence type="ECO:0000313" key="4">
    <source>
        <dbReference type="Proteomes" id="UP000317977"/>
    </source>
</evidence>
<proteinExistence type="predicted"/>
<protein>
    <submittedName>
        <fullName evidence="3">Octanoyltransferase LipM</fullName>
        <ecNumber evidence="3">2.3.1.181</ecNumber>
    </submittedName>
</protein>
<accession>A0A5C6F9C9</accession>
<keyword evidence="4" id="KW-1185">Reference proteome</keyword>
<sequence length="293" mass="31716">MKNSAAKQADFVDEPLPLHTGRANLGPSNASQSGRTGRVIPLAGHGGAENMAIDQAMLESVDAGGPPTLRLYLWNEPTLSLGYFQNYDERKQHVESRGVACVRRSSGGGAILHDQELTYSIAWPTTGLQTGANRPLYRNSHDALVAAISDFGVSASPFSATVLNKVSACDNSSYPAATSRSDPFLCFQRRTDDDLIVSGYKILGSAQRKGKRAVLQHGSLLIRASRFAPQLPGIWDLGATAASAEGLAEALVEHLANQLEIDWTDGQWTTAERDRAAEISENRFATESWLHRR</sequence>
<feature type="compositionally biased region" description="Polar residues" evidence="1">
    <location>
        <begin position="26"/>
        <end position="35"/>
    </location>
</feature>
<dbReference type="PANTHER" id="PTHR43679:SF2">
    <property type="entry name" value="OCTANOYL-[GCVH]:PROTEIN N-OCTANOYLTRANSFERASE"/>
    <property type="match status" value="1"/>
</dbReference>
<dbReference type="EC" id="2.3.1.181" evidence="3"/>
<reference evidence="3 4" key="1">
    <citation type="submission" date="2019-02" db="EMBL/GenBank/DDBJ databases">
        <title>Deep-cultivation of Planctomycetes and their phenomic and genomic characterization uncovers novel biology.</title>
        <authorList>
            <person name="Wiegand S."/>
            <person name="Jogler M."/>
            <person name="Boedeker C."/>
            <person name="Pinto D."/>
            <person name="Vollmers J."/>
            <person name="Rivas-Marin E."/>
            <person name="Kohn T."/>
            <person name="Peeters S.H."/>
            <person name="Heuer A."/>
            <person name="Rast P."/>
            <person name="Oberbeckmann S."/>
            <person name="Bunk B."/>
            <person name="Jeske O."/>
            <person name="Meyerdierks A."/>
            <person name="Storesund J.E."/>
            <person name="Kallscheuer N."/>
            <person name="Luecker S."/>
            <person name="Lage O.M."/>
            <person name="Pohl T."/>
            <person name="Merkel B.J."/>
            <person name="Hornburger P."/>
            <person name="Mueller R.-W."/>
            <person name="Bruemmer F."/>
            <person name="Labrenz M."/>
            <person name="Spormann A.M."/>
            <person name="Op Den Camp H."/>
            <person name="Overmann J."/>
            <person name="Amann R."/>
            <person name="Jetten M.S.M."/>
            <person name="Mascher T."/>
            <person name="Medema M.H."/>
            <person name="Devos D.P."/>
            <person name="Kaster A.-K."/>
            <person name="Ovreas L."/>
            <person name="Rohde M."/>
            <person name="Galperin M.Y."/>
            <person name="Jogler C."/>
        </authorList>
    </citation>
    <scope>NUCLEOTIDE SEQUENCE [LARGE SCALE GENOMIC DNA]</scope>
    <source>
        <strain evidence="3 4">Poly59</strain>
    </source>
</reference>
<dbReference type="CDD" id="cd16443">
    <property type="entry name" value="LplA"/>
    <property type="match status" value="1"/>
</dbReference>
<feature type="domain" description="BPL/LPL catalytic" evidence="2">
    <location>
        <begin position="63"/>
        <end position="263"/>
    </location>
</feature>
<keyword evidence="3" id="KW-0012">Acyltransferase</keyword>
<evidence type="ECO:0000256" key="1">
    <source>
        <dbReference type="SAM" id="MobiDB-lite"/>
    </source>
</evidence>
<dbReference type="PROSITE" id="PS51733">
    <property type="entry name" value="BPL_LPL_CATALYTIC"/>
    <property type="match status" value="1"/>
</dbReference>
<dbReference type="RefSeq" id="WP_146532379.1">
    <property type="nucleotide sequence ID" value="NZ_SJPX01000001.1"/>
</dbReference>
<organism evidence="3 4">
    <name type="scientific">Rubripirellula reticaptiva</name>
    <dbReference type="NCBI Taxonomy" id="2528013"/>
    <lineage>
        <taxon>Bacteria</taxon>
        <taxon>Pseudomonadati</taxon>
        <taxon>Planctomycetota</taxon>
        <taxon>Planctomycetia</taxon>
        <taxon>Pirellulales</taxon>
        <taxon>Pirellulaceae</taxon>
        <taxon>Rubripirellula</taxon>
    </lineage>
</organism>
<dbReference type="Gene3D" id="3.30.930.10">
    <property type="entry name" value="Bira Bifunctional Protein, Domain 2"/>
    <property type="match status" value="1"/>
</dbReference>
<comment type="caution">
    <text evidence="3">The sequence shown here is derived from an EMBL/GenBank/DDBJ whole genome shotgun (WGS) entry which is preliminary data.</text>
</comment>
<dbReference type="EMBL" id="SJPX01000001">
    <property type="protein sequence ID" value="TWU57482.1"/>
    <property type="molecule type" value="Genomic_DNA"/>
</dbReference>
<dbReference type="GO" id="GO:0033819">
    <property type="term" value="F:lipoyl(octanoyl) transferase activity"/>
    <property type="evidence" value="ECO:0007669"/>
    <property type="project" value="UniProtKB-EC"/>
</dbReference>
<evidence type="ECO:0000259" key="2">
    <source>
        <dbReference type="PROSITE" id="PS51733"/>
    </source>
</evidence>
<dbReference type="PANTHER" id="PTHR43679">
    <property type="entry name" value="OCTANOYLTRANSFERASE LIPM-RELATED"/>
    <property type="match status" value="1"/>
</dbReference>
<name>A0A5C6F9C9_9BACT</name>